<evidence type="ECO:0000313" key="17">
    <source>
        <dbReference type="Proteomes" id="UP001415857"/>
    </source>
</evidence>
<evidence type="ECO:0000256" key="5">
    <source>
        <dbReference type="ARBA" id="ARBA00022618"/>
    </source>
</evidence>
<protein>
    <recommendedName>
        <fullName evidence="2">cyclin-dependent kinase</fullName>
        <ecNumber evidence="2">2.7.11.22</ecNumber>
    </recommendedName>
</protein>
<dbReference type="PANTHER" id="PTHR24056">
    <property type="entry name" value="CELL DIVISION PROTEIN KINASE"/>
    <property type="match status" value="1"/>
</dbReference>
<evidence type="ECO:0000256" key="1">
    <source>
        <dbReference type="ARBA" id="ARBA00006485"/>
    </source>
</evidence>
<gene>
    <name evidence="16" type="ORF">L1049_001474</name>
</gene>
<dbReference type="EC" id="2.7.11.22" evidence="2"/>
<keyword evidence="3" id="KW-0723">Serine/threonine-protein kinase</keyword>
<keyword evidence="17" id="KW-1185">Reference proteome</keyword>
<evidence type="ECO:0000259" key="15">
    <source>
        <dbReference type="PROSITE" id="PS50011"/>
    </source>
</evidence>
<proteinExistence type="inferred from homology"/>
<comment type="catalytic activity">
    <reaction evidence="12">
        <text>L-threonyl-[protein] + ATP = O-phospho-L-threonyl-[protein] + ADP + H(+)</text>
        <dbReference type="Rhea" id="RHEA:46608"/>
        <dbReference type="Rhea" id="RHEA-COMP:11060"/>
        <dbReference type="Rhea" id="RHEA-COMP:11605"/>
        <dbReference type="ChEBI" id="CHEBI:15378"/>
        <dbReference type="ChEBI" id="CHEBI:30013"/>
        <dbReference type="ChEBI" id="CHEBI:30616"/>
        <dbReference type="ChEBI" id="CHEBI:61977"/>
        <dbReference type="ChEBI" id="CHEBI:456216"/>
        <dbReference type="EC" id="2.7.11.22"/>
    </reaction>
</comment>
<dbReference type="GO" id="GO:0000307">
    <property type="term" value="C:cyclin-dependent protein kinase holoenzyme complex"/>
    <property type="evidence" value="ECO:0007669"/>
    <property type="project" value="TreeGrafter"/>
</dbReference>
<keyword evidence="8" id="KW-0498">Mitosis</keyword>
<dbReference type="GO" id="GO:0005634">
    <property type="term" value="C:nucleus"/>
    <property type="evidence" value="ECO:0007669"/>
    <property type="project" value="TreeGrafter"/>
</dbReference>
<keyword evidence="5" id="KW-0132">Cell division</keyword>
<sequence>MLVDLQYEVIEHIGDGSFGVVFKCRDRVTNEIVAVKKIEFEDKYESVPSAVIREVSLLKELEHGNIVR</sequence>
<organism evidence="16 17">
    <name type="scientific">Liquidambar formosana</name>
    <name type="common">Formosan gum</name>
    <dbReference type="NCBI Taxonomy" id="63359"/>
    <lineage>
        <taxon>Eukaryota</taxon>
        <taxon>Viridiplantae</taxon>
        <taxon>Streptophyta</taxon>
        <taxon>Embryophyta</taxon>
        <taxon>Tracheophyta</taxon>
        <taxon>Spermatophyta</taxon>
        <taxon>Magnoliopsida</taxon>
        <taxon>eudicotyledons</taxon>
        <taxon>Gunneridae</taxon>
        <taxon>Pentapetalae</taxon>
        <taxon>Saxifragales</taxon>
        <taxon>Altingiaceae</taxon>
        <taxon>Liquidambar</taxon>
    </lineage>
</organism>
<dbReference type="PROSITE" id="PS00107">
    <property type="entry name" value="PROTEIN_KINASE_ATP"/>
    <property type="match status" value="1"/>
</dbReference>
<dbReference type="InterPro" id="IPR050108">
    <property type="entry name" value="CDK"/>
</dbReference>
<dbReference type="GO" id="GO:0004693">
    <property type="term" value="F:cyclin-dependent protein serine/threonine kinase activity"/>
    <property type="evidence" value="ECO:0007669"/>
    <property type="project" value="UniProtKB-EC"/>
</dbReference>
<accession>A0AAP0NCG6</accession>
<evidence type="ECO:0000256" key="3">
    <source>
        <dbReference type="ARBA" id="ARBA00022527"/>
    </source>
</evidence>
<evidence type="ECO:0000256" key="6">
    <source>
        <dbReference type="ARBA" id="ARBA00022679"/>
    </source>
</evidence>
<evidence type="ECO:0000256" key="7">
    <source>
        <dbReference type="ARBA" id="ARBA00022741"/>
    </source>
</evidence>
<feature type="binding site" evidence="14">
    <location>
        <position position="37"/>
    </location>
    <ligand>
        <name>ATP</name>
        <dbReference type="ChEBI" id="CHEBI:30616"/>
    </ligand>
</feature>
<evidence type="ECO:0000256" key="2">
    <source>
        <dbReference type="ARBA" id="ARBA00012425"/>
    </source>
</evidence>
<dbReference type="PANTHER" id="PTHR24056:SF548">
    <property type="entry name" value="CYCLIN-DEPENDENT KINASE A-1"/>
    <property type="match status" value="1"/>
</dbReference>
<evidence type="ECO:0000256" key="4">
    <source>
        <dbReference type="ARBA" id="ARBA00022553"/>
    </source>
</evidence>
<dbReference type="InterPro" id="IPR000719">
    <property type="entry name" value="Prot_kinase_dom"/>
</dbReference>
<dbReference type="Proteomes" id="UP001415857">
    <property type="component" value="Unassembled WGS sequence"/>
</dbReference>
<dbReference type="GO" id="GO:0005524">
    <property type="term" value="F:ATP binding"/>
    <property type="evidence" value="ECO:0007669"/>
    <property type="project" value="UniProtKB-UniRule"/>
</dbReference>
<comment type="caution">
    <text evidence="16">The sequence shown here is derived from an EMBL/GenBank/DDBJ whole genome shotgun (WGS) entry which is preliminary data.</text>
</comment>
<keyword evidence="6" id="KW-0808">Transferase</keyword>
<comment type="catalytic activity">
    <reaction evidence="13">
        <text>L-seryl-[protein] + ATP = O-phospho-L-seryl-[protein] + ADP + H(+)</text>
        <dbReference type="Rhea" id="RHEA:17989"/>
        <dbReference type="Rhea" id="RHEA-COMP:9863"/>
        <dbReference type="Rhea" id="RHEA-COMP:11604"/>
        <dbReference type="ChEBI" id="CHEBI:15378"/>
        <dbReference type="ChEBI" id="CHEBI:29999"/>
        <dbReference type="ChEBI" id="CHEBI:30616"/>
        <dbReference type="ChEBI" id="CHEBI:83421"/>
        <dbReference type="ChEBI" id="CHEBI:456216"/>
        <dbReference type="EC" id="2.7.11.22"/>
    </reaction>
</comment>
<dbReference type="GO" id="GO:0051445">
    <property type="term" value="P:regulation of meiotic cell cycle"/>
    <property type="evidence" value="ECO:0007669"/>
    <property type="project" value="TreeGrafter"/>
</dbReference>
<dbReference type="GO" id="GO:0000082">
    <property type="term" value="P:G1/S transition of mitotic cell cycle"/>
    <property type="evidence" value="ECO:0007669"/>
    <property type="project" value="TreeGrafter"/>
</dbReference>
<dbReference type="InterPro" id="IPR017441">
    <property type="entry name" value="Protein_kinase_ATP_BS"/>
</dbReference>
<dbReference type="Gene3D" id="3.30.200.20">
    <property type="entry name" value="Phosphorylase Kinase, domain 1"/>
    <property type="match status" value="1"/>
</dbReference>
<keyword evidence="11" id="KW-0131">Cell cycle</keyword>
<evidence type="ECO:0000256" key="13">
    <source>
        <dbReference type="ARBA" id="ARBA00048367"/>
    </source>
</evidence>
<dbReference type="EMBL" id="JBBPBK010000015">
    <property type="protein sequence ID" value="KAK9269696.1"/>
    <property type="molecule type" value="Genomic_DNA"/>
</dbReference>
<dbReference type="GO" id="GO:0005737">
    <property type="term" value="C:cytoplasm"/>
    <property type="evidence" value="ECO:0007669"/>
    <property type="project" value="TreeGrafter"/>
</dbReference>
<dbReference type="GO" id="GO:0010389">
    <property type="term" value="P:regulation of G2/M transition of mitotic cell cycle"/>
    <property type="evidence" value="ECO:0007669"/>
    <property type="project" value="TreeGrafter"/>
</dbReference>
<evidence type="ECO:0000256" key="14">
    <source>
        <dbReference type="PROSITE-ProRule" id="PRU10141"/>
    </source>
</evidence>
<feature type="domain" description="Protein kinase" evidence="15">
    <location>
        <begin position="7"/>
        <end position="68"/>
    </location>
</feature>
<keyword evidence="7 14" id="KW-0547">Nucleotide-binding</keyword>
<dbReference type="AlphaFoldDB" id="A0AAP0NCG6"/>
<dbReference type="GO" id="GO:0007165">
    <property type="term" value="P:signal transduction"/>
    <property type="evidence" value="ECO:0007669"/>
    <property type="project" value="TreeGrafter"/>
</dbReference>
<evidence type="ECO:0000256" key="11">
    <source>
        <dbReference type="ARBA" id="ARBA00023306"/>
    </source>
</evidence>
<comment type="similarity">
    <text evidence="1">Belongs to the protein kinase superfamily. CMGC Ser/Thr protein kinase family. CDC2/CDKX subfamily.</text>
</comment>
<dbReference type="PROSITE" id="PS50011">
    <property type="entry name" value="PROTEIN_KINASE_DOM"/>
    <property type="match status" value="1"/>
</dbReference>
<evidence type="ECO:0000256" key="8">
    <source>
        <dbReference type="ARBA" id="ARBA00022776"/>
    </source>
</evidence>
<dbReference type="Pfam" id="PF00069">
    <property type="entry name" value="Pkinase"/>
    <property type="match status" value="1"/>
</dbReference>
<keyword evidence="4" id="KW-0597">Phosphoprotein</keyword>
<dbReference type="SUPFAM" id="SSF56112">
    <property type="entry name" value="Protein kinase-like (PK-like)"/>
    <property type="match status" value="1"/>
</dbReference>
<keyword evidence="9" id="KW-0418">Kinase</keyword>
<dbReference type="GO" id="GO:0010468">
    <property type="term" value="P:regulation of gene expression"/>
    <property type="evidence" value="ECO:0007669"/>
    <property type="project" value="TreeGrafter"/>
</dbReference>
<keyword evidence="10 14" id="KW-0067">ATP-binding</keyword>
<reference evidence="16 17" key="1">
    <citation type="journal article" date="2024" name="Plant J.">
        <title>Genome sequences and population genomics reveal climatic adaptation and genomic divergence between two closely related sweetgum species.</title>
        <authorList>
            <person name="Xu W.Q."/>
            <person name="Ren C.Q."/>
            <person name="Zhang X.Y."/>
            <person name="Comes H.P."/>
            <person name="Liu X.H."/>
            <person name="Li Y.G."/>
            <person name="Kettle C.J."/>
            <person name="Jalonen R."/>
            <person name="Gaisberger H."/>
            <person name="Ma Y.Z."/>
            <person name="Qiu Y.X."/>
        </authorList>
    </citation>
    <scope>NUCLEOTIDE SEQUENCE [LARGE SCALE GENOMIC DNA]</scope>
    <source>
        <strain evidence="16">Hangzhou</strain>
    </source>
</reference>
<dbReference type="GO" id="GO:0051301">
    <property type="term" value="P:cell division"/>
    <property type="evidence" value="ECO:0007669"/>
    <property type="project" value="UniProtKB-KW"/>
</dbReference>
<evidence type="ECO:0000256" key="9">
    <source>
        <dbReference type="ARBA" id="ARBA00022777"/>
    </source>
</evidence>
<dbReference type="GO" id="GO:0030332">
    <property type="term" value="F:cyclin binding"/>
    <property type="evidence" value="ECO:0007669"/>
    <property type="project" value="TreeGrafter"/>
</dbReference>
<evidence type="ECO:0000256" key="12">
    <source>
        <dbReference type="ARBA" id="ARBA00047811"/>
    </source>
</evidence>
<dbReference type="InterPro" id="IPR011009">
    <property type="entry name" value="Kinase-like_dom_sf"/>
</dbReference>
<evidence type="ECO:0000256" key="10">
    <source>
        <dbReference type="ARBA" id="ARBA00022840"/>
    </source>
</evidence>
<evidence type="ECO:0000313" key="16">
    <source>
        <dbReference type="EMBL" id="KAK9269696.1"/>
    </source>
</evidence>
<name>A0AAP0NCG6_LIQFO</name>